<accession>A0A511DJA1</accession>
<evidence type="ECO:0008006" key="4">
    <source>
        <dbReference type="Google" id="ProtNLM"/>
    </source>
</evidence>
<dbReference type="Proteomes" id="UP000321685">
    <property type="component" value="Unassembled WGS sequence"/>
</dbReference>
<dbReference type="SUPFAM" id="SSF53474">
    <property type="entry name" value="alpha/beta-Hydrolases"/>
    <property type="match status" value="1"/>
</dbReference>
<keyword evidence="1" id="KW-1133">Transmembrane helix</keyword>
<keyword evidence="3" id="KW-1185">Reference proteome</keyword>
<evidence type="ECO:0000313" key="2">
    <source>
        <dbReference type="EMBL" id="GEL24876.1"/>
    </source>
</evidence>
<dbReference type="GO" id="GO:0016747">
    <property type="term" value="F:acyltransferase activity, transferring groups other than amino-acyl groups"/>
    <property type="evidence" value="ECO:0007669"/>
    <property type="project" value="TreeGrafter"/>
</dbReference>
<feature type="transmembrane region" description="Helical" evidence="1">
    <location>
        <begin position="44"/>
        <end position="69"/>
    </location>
</feature>
<reference evidence="2 3" key="1">
    <citation type="submission" date="2019-07" db="EMBL/GenBank/DDBJ databases">
        <title>Whole genome shotgun sequence of Pseudonocardia sulfidoxydans NBRC 16205.</title>
        <authorList>
            <person name="Hosoyama A."/>
            <person name="Uohara A."/>
            <person name="Ohji S."/>
            <person name="Ichikawa N."/>
        </authorList>
    </citation>
    <scope>NUCLEOTIDE SEQUENCE [LARGE SCALE GENOMIC DNA]</scope>
    <source>
        <strain evidence="2 3">NBRC 16205</strain>
    </source>
</reference>
<feature type="transmembrane region" description="Helical" evidence="1">
    <location>
        <begin position="16"/>
        <end position="37"/>
    </location>
</feature>
<dbReference type="PANTHER" id="PTHR48098:SF1">
    <property type="entry name" value="DIACYLGLYCEROL ACYLTRANSFERASE_MYCOLYLTRANSFERASE AG85A"/>
    <property type="match status" value="1"/>
</dbReference>
<sequence length="435" mass="45897">MTTDPRRGSVAELSLINGWLPVVLLVLGGIALFVLFARGGRASMITIAVAAVLAVLTYFLLNWLVLTVFDLLPEPLPGTVRLWIAVGVGVFALGVGSMFASSVGRKVTAVVCTVVALATAASQINVYFEEYPTLGTLVSSDENDVSAFAAASGVRSASEATPVVTRWKGNPGRSRVESAPIPGTVSGFNARPAWIYLPPAYTSPNPPLLPVLILVSGQPGGPQDWIVSGRLQQLLDGFAATHNGLAPVTVVVDPNGADDANTMCMDSDIAKADTYLTRDVVDWITANVGVDTNKAHWAFGGWSFGGTCAVQMATRHPDLFPSFIDLAGEREPAISSDRTQTVQQAFHGDTAAFDALTPLTLLSQKTYPDSWGFFAAGSDEPTTQQWMTEVSTAAKNAGMTVTTQIVPGQGHSWGVPTATLVPALDFLSPRMGFTT</sequence>
<feature type="transmembrane region" description="Helical" evidence="1">
    <location>
        <begin position="107"/>
        <end position="128"/>
    </location>
</feature>
<evidence type="ECO:0000313" key="3">
    <source>
        <dbReference type="Proteomes" id="UP000321685"/>
    </source>
</evidence>
<dbReference type="EMBL" id="BJVJ01000041">
    <property type="protein sequence ID" value="GEL24876.1"/>
    <property type="molecule type" value="Genomic_DNA"/>
</dbReference>
<dbReference type="AlphaFoldDB" id="A0A511DJA1"/>
<evidence type="ECO:0000256" key="1">
    <source>
        <dbReference type="SAM" id="Phobius"/>
    </source>
</evidence>
<dbReference type="InterPro" id="IPR050583">
    <property type="entry name" value="Mycobacterial_A85_antigen"/>
</dbReference>
<dbReference type="Gene3D" id="3.40.50.1820">
    <property type="entry name" value="alpha/beta hydrolase"/>
    <property type="match status" value="1"/>
</dbReference>
<feature type="transmembrane region" description="Helical" evidence="1">
    <location>
        <begin position="81"/>
        <end position="100"/>
    </location>
</feature>
<dbReference type="InterPro" id="IPR000801">
    <property type="entry name" value="Esterase-like"/>
</dbReference>
<name>A0A511DJA1_9PSEU</name>
<dbReference type="InterPro" id="IPR029058">
    <property type="entry name" value="AB_hydrolase_fold"/>
</dbReference>
<dbReference type="PANTHER" id="PTHR48098">
    <property type="entry name" value="ENTEROCHELIN ESTERASE-RELATED"/>
    <property type="match status" value="1"/>
</dbReference>
<organism evidence="2 3">
    <name type="scientific">Pseudonocardia sulfidoxydans NBRC 16205</name>
    <dbReference type="NCBI Taxonomy" id="1223511"/>
    <lineage>
        <taxon>Bacteria</taxon>
        <taxon>Bacillati</taxon>
        <taxon>Actinomycetota</taxon>
        <taxon>Actinomycetes</taxon>
        <taxon>Pseudonocardiales</taxon>
        <taxon>Pseudonocardiaceae</taxon>
        <taxon>Pseudonocardia</taxon>
    </lineage>
</organism>
<proteinExistence type="predicted"/>
<dbReference type="Pfam" id="PF00756">
    <property type="entry name" value="Esterase"/>
    <property type="match status" value="1"/>
</dbReference>
<keyword evidence="1" id="KW-0472">Membrane</keyword>
<keyword evidence="1" id="KW-0812">Transmembrane</keyword>
<comment type="caution">
    <text evidence="2">The sequence shown here is derived from an EMBL/GenBank/DDBJ whole genome shotgun (WGS) entry which is preliminary data.</text>
</comment>
<gene>
    <name evidence="2" type="ORF">PSU4_38300</name>
</gene>
<protein>
    <recommendedName>
        <fullName evidence="4">Esterase</fullName>
    </recommendedName>
</protein>